<proteinExistence type="predicted"/>
<name>A0A6V0E9A6_9DINO</name>
<protein>
    <submittedName>
        <fullName evidence="1">Uncharacterized protein</fullName>
    </submittedName>
</protein>
<sequence length="348" mass="37832">MVKLKRFLLRYDPPGIGFEYLQEDGTETVCHKDLPSASQITGVQDIEYTVDQLIKEDAMLTPKRHRSALIQLCKRLYQIDTGNEPDETTLSPNKTDKSPEHKLSYEAEDSKNIALQSGRSVVLTGLSGDLAVHNGEIGVLGKCKPEKGTYYVQLTESHKEVKIKGSEHIVLEASSAKAPAAGDFIAIRGLRNHTELNGSLGRVVECHPETGRYEVRTLDSGQLFRVKRENFVLIMQPGSENSHELNAAVSPRTKVPAVGGAASAETAAQDDGIMPGATVELTGLKTAMAYNGSSAEVLSVDRARARYEIKLEDGSVKTIRAENVRLVAAAKPQVSPRSGRRKEGKAGK</sequence>
<dbReference type="EMBL" id="HBGW01101892">
    <property type="protein sequence ID" value="CAD9646592.1"/>
    <property type="molecule type" value="Transcribed_RNA"/>
</dbReference>
<accession>A0A6V0E9A6</accession>
<organism evidence="1">
    <name type="scientific">Zooxanthella nutricula</name>
    <dbReference type="NCBI Taxonomy" id="1333877"/>
    <lineage>
        <taxon>Eukaryota</taxon>
        <taxon>Sar</taxon>
        <taxon>Alveolata</taxon>
        <taxon>Dinophyceae</taxon>
        <taxon>Peridiniales</taxon>
        <taxon>Peridiniales incertae sedis</taxon>
        <taxon>Zooxanthella</taxon>
    </lineage>
</organism>
<evidence type="ECO:0000313" key="1">
    <source>
        <dbReference type="EMBL" id="CAD9646592.1"/>
    </source>
</evidence>
<gene>
    <name evidence="1" type="ORF">BRAN1462_LOCUS64414</name>
</gene>
<dbReference type="AlphaFoldDB" id="A0A6V0E9A6"/>
<reference evidence="1" key="1">
    <citation type="submission" date="2021-01" db="EMBL/GenBank/DDBJ databases">
        <authorList>
            <person name="Corre E."/>
            <person name="Pelletier E."/>
            <person name="Niang G."/>
            <person name="Scheremetjew M."/>
            <person name="Finn R."/>
            <person name="Kale V."/>
            <person name="Holt S."/>
            <person name="Cochrane G."/>
            <person name="Meng A."/>
            <person name="Brown T."/>
            <person name="Cohen L."/>
        </authorList>
    </citation>
    <scope>NUCLEOTIDE SEQUENCE</scope>
    <source>
        <strain evidence="1">RCC3387</strain>
    </source>
</reference>